<dbReference type="AlphaFoldDB" id="Q6Z0Y2"/>
<evidence type="ECO:0000313" key="4">
    <source>
        <dbReference type="Proteomes" id="UP000000763"/>
    </source>
</evidence>
<proteinExistence type="predicted"/>
<evidence type="ECO:0000313" key="3">
    <source>
        <dbReference type="EMBL" id="BAD10369.1"/>
    </source>
</evidence>
<dbReference type="Pfam" id="PF05754">
    <property type="entry name" value="DUF834"/>
    <property type="match status" value="1"/>
</dbReference>
<evidence type="ECO:0000256" key="1">
    <source>
        <dbReference type="SAM" id="MobiDB-lite"/>
    </source>
</evidence>
<gene>
    <name evidence="3" type="primary">OSJNBa0081C13.22</name>
</gene>
<reference evidence="4" key="2">
    <citation type="journal article" date="2008" name="Nucleic Acids Res.">
        <title>The rice annotation project database (RAP-DB): 2008 update.</title>
        <authorList>
            <consortium name="The rice annotation project (RAP)"/>
        </authorList>
    </citation>
    <scope>GENOME REANNOTATION</scope>
    <source>
        <strain evidence="4">cv. Nipponbare</strain>
    </source>
</reference>
<accession>Q6Z0Y2</accession>
<evidence type="ECO:0000259" key="2">
    <source>
        <dbReference type="Pfam" id="PF05754"/>
    </source>
</evidence>
<reference evidence="4" key="1">
    <citation type="journal article" date="2005" name="Nature">
        <title>The map-based sequence of the rice genome.</title>
        <authorList>
            <consortium name="International rice genome sequencing project (IRGSP)"/>
            <person name="Matsumoto T."/>
            <person name="Wu J."/>
            <person name="Kanamori H."/>
            <person name="Katayose Y."/>
            <person name="Fujisawa M."/>
            <person name="Namiki N."/>
            <person name="Mizuno H."/>
            <person name="Yamamoto K."/>
            <person name="Antonio B.A."/>
            <person name="Baba T."/>
            <person name="Sakata K."/>
            <person name="Nagamura Y."/>
            <person name="Aoki H."/>
            <person name="Arikawa K."/>
            <person name="Arita K."/>
            <person name="Bito T."/>
            <person name="Chiden Y."/>
            <person name="Fujitsuka N."/>
            <person name="Fukunaka R."/>
            <person name="Hamada M."/>
            <person name="Harada C."/>
            <person name="Hayashi A."/>
            <person name="Hijishita S."/>
            <person name="Honda M."/>
            <person name="Hosokawa S."/>
            <person name="Ichikawa Y."/>
            <person name="Idonuma A."/>
            <person name="Iijima M."/>
            <person name="Ikeda M."/>
            <person name="Ikeno M."/>
            <person name="Ito K."/>
            <person name="Ito S."/>
            <person name="Ito T."/>
            <person name="Ito Y."/>
            <person name="Ito Y."/>
            <person name="Iwabuchi A."/>
            <person name="Kamiya K."/>
            <person name="Karasawa W."/>
            <person name="Kurita K."/>
            <person name="Katagiri S."/>
            <person name="Kikuta A."/>
            <person name="Kobayashi H."/>
            <person name="Kobayashi N."/>
            <person name="Machita K."/>
            <person name="Maehara T."/>
            <person name="Masukawa M."/>
            <person name="Mizubayashi T."/>
            <person name="Mukai Y."/>
            <person name="Nagasaki H."/>
            <person name="Nagata Y."/>
            <person name="Naito S."/>
            <person name="Nakashima M."/>
            <person name="Nakama Y."/>
            <person name="Nakamichi Y."/>
            <person name="Nakamura M."/>
            <person name="Meguro A."/>
            <person name="Negishi M."/>
            <person name="Ohta I."/>
            <person name="Ohta T."/>
            <person name="Okamoto M."/>
            <person name="Ono N."/>
            <person name="Saji S."/>
            <person name="Sakaguchi M."/>
            <person name="Sakai K."/>
            <person name="Shibata M."/>
            <person name="Shimokawa T."/>
            <person name="Song J."/>
            <person name="Takazaki Y."/>
            <person name="Terasawa K."/>
            <person name="Tsugane M."/>
            <person name="Tsuji K."/>
            <person name="Ueda S."/>
            <person name="Waki K."/>
            <person name="Yamagata H."/>
            <person name="Yamamoto M."/>
            <person name="Yamamoto S."/>
            <person name="Yamane H."/>
            <person name="Yoshiki S."/>
            <person name="Yoshihara R."/>
            <person name="Yukawa K."/>
            <person name="Zhong H."/>
            <person name="Yano M."/>
            <person name="Yuan Q."/>
            <person name="Ouyang S."/>
            <person name="Liu J."/>
            <person name="Jones K.M."/>
            <person name="Gansberger K."/>
            <person name="Moffat K."/>
            <person name="Hill J."/>
            <person name="Bera J."/>
            <person name="Fadrosh D."/>
            <person name="Jin S."/>
            <person name="Johri S."/>
            <person name="Kim M."/>
            <person name="Overton L."/>
            <person name="Reardon M."/>
            <person name="Tsitrin T."/>
            <person name="Vuong H."/>
            <person name="Weaver B."/>
            <person name="Ciecko A."/>
            <person name="Tallon L."/>
            <person name="Jackson J."/>
            <person name="Pai G."/>
            <person name="Aken S.V."/>
            <person name="Utterback T."/>
            <person name="Reidmuller S."/>
            <person name="Feldblyum T."/>
            <person name="Hsiao J."/>
            <person name="Zismann V."/>
            <person name="Iobst S."/>
            <person name="de Vazeille A.R."/>
            <person name="Buell C.R."/>
            <person name="Ying K."/>
            <person name="Li Y."/>
            <person name="Lu T."/>
            <person name="Huang Y."/>
            <person name="Zhao Q."/>
            <person name="Feng Q."/>
            <person name="Zhang L."/>
            <person name="Zhu J."/>
            <person name="Weng Q."/>
            <person name="Mu J."/>
            <person name="Lu Y."/>
            <person name="Fan D."/>
            <person name="Liu Y."/>
            <person name="Guan J."/>
            <person name="Zhang Y."/>
            <person name="Yu S."/>
            <person name="Liu X."/>
            <person name="Zhang Y."/>
            <person name="Hong G."/>
            <person name="Han B."/>
            <person name="Choisne N."/>
            <person name="Demange N."/>
            <person name="Orjeda G."/>
            <person name="Samain S."/>
            <person name="Cattolico L."/>
            <person name="Pelletier E."/>
            <person name="Couloux A."/>
            <person name="Segurens B."/>
            <person name="Wincker P."/>
            <person name="D'Hont A."/>
            <person name="Scarpelli C."/>
            <person name="Weissenbach J."/>
            <person name="Salanoubat M."/>
            <person name="Quetier F."/>
            <person name="Yu Y."/>
            <person name="Kim H.R."/>
            <person name="Rambo T."/>
            <person name="Currie J."/>
            <person name="Collura K."/>
            <person name="Luo M."/>
            <person name="Yang T."/>
            <person name="Ammiraju J.S.S."/>
            <person name="Engler F."/>
            <person name="Soderlund C."/>
            <person name="Wing R.A."/>
            <person name="Palmer L.E."/>
            <person name="de la Bastide M."/>
            <person name="Spiegel L."/>
            <person name="Nascimento L."/>
            <person name="Zutavern T."/>
            <person name="O'Shaughnessy A."/>
            <person name="Dike S."/>
            <person name="Dedhia N."/>
            <person name="Preston R."/>
            <person name="Balija V."/>
            <person name="McCombie W.R."/>
            <person name="Chow T."/>
            <person name="Chen H."/>
            <person name="Chung M."/>
            <person name="Chen C."/>
            <person name="Shaw J."/>
            <person name="Wu H."/>
            <person name="Hsiao K."/>
            <person name="Chao Y."/>
            <person name="Chu M."/>
            <person name="Cheng C."/>
            <person name="Hour A."/>
            <person name="Lee P."/>
            <person name="Lin S."/>
            <person name="Lin Y."/>
            <person name="Liou J."/>
            <person name="Liu S."/>
            <person name="Hsing Y."/>
            <person name="Raghuvanshi S."/>
            <person name="Mohanty A."/>
            <person name="Bharti A.K."/>
            <person name="Gaur A."/>
            <person name="Gupta V."/>
            <person name="Kumar D."/>
            <person name="Ravi V."/>
            <person name="Vij S."/>
            <person name="Kapur A."/>
            <person name="Khurana P."/>
            <person name="Khurana P."/>
            <person name="Khurana J.P."/>
            <person name="Tyagi A.K."/>
            <person name="Gaikwad K."/>
            <person name="Singh A."/>
            <person name="Dalal V."/>
            <person name="Srivastava S."/>
            <person name="Dixit A."/>
            <person name="Pal A.K."/>
            <person name="Ghazi I.A."/>
            <person name="Yadav M."/>
            <person name="Pandit A."/>
            <person name="Bhargava A."/>
            <person name="Sureshbabu K."/>
            <person name="Batra K."/>
            <person name="Sharma T.R."/>
            <person name="Mohapatra T."/>
            <person name="Singh N.K."/>
            <person name="Messing J."/>
            <person name="Nelson A.B."/>
            <person name="Fuks G."/>
            <person name="Kavchok S."/>
            <person name="Keizer G."/>
            <person name="Linton E."/>
            <person name="Llaca V."/>
            <person name="Song R."/>
            <person name="Tanyolac B."/>
            <person name="Young S."/>
            <person name="Ho-Il K."/>
            <person name="Hahn J.H."/>
            <person name="Sangsakoo G."/>
            <person name="Vanavichit A."/>
            <person name="de Mattos Luiz.A.T."/>
            <person name="Zimmer P.D."/>
            <person name="Malone G."/>
            <person name="Dellagostin O."/>
            <person name="de Oliveira A.C."/>
            <person name="Bevan M."/>
            <person name="Bancroft I."/>
            <person name="Minx P."/>
            <person name="Cordum H."/>
            <person name="Wilson R."/>
            <person name="Cheng Z."/>
            <person name="Jin W."/>
            <person name="Jiang J."/>
            <person name="Leong S.A."/>
            <person name="Iwama H."/>
            <person name="Gojobori T."/>
            <person name="Itoh T."/>
            <person name="Niimura Y."/>
            <person name="Fujii Y."/>
            <person name="Habara T."/>
            <person name="Sakai H."/>
            <person name="Sato Y."/>
            <person name="Wilson G."/>
            <person name="Kumar K."/>
            <person name="McCouch S."/>
            <person name="Juretic N."/>
            <person name="Hoen D."/>
            <person name="Wright S."/>
            <person name="Bruskiewich R."/>
            <person name="Bureau T."/>
            <person name="Miyao A."/>
            <person name="Hirochika H."/>
            <person name="Nishikawa T."/>
            <person name="Kadowaki K."/>
            <person name="Sugiura M."/>
            <person name="Burr B."/>
            <person name="Sasaki T."/>
        </authorList>
    </citation>
    <scope>NUCLEOTIDE SEQUENCE [LARGE SCALE GENOMIC DNA]</scope>
    <source>
        <strain evidence="4">cv. Nipponbare</strain>
    </source>
</reference>
<protein>
    <recommendedName>
        <fullName evidence="2">DUF834 domain-containing protein</fullName>
    </recommendedName>
</protein>
<dbReference type="InterPro" id="IPR008552">
    <property type="entry name" value="DUF834"/>
</dbReference>
<sequence>MTGSDRRWPATSSEGRRGTVHGGDDFPAMCGDNEGGFARDQNATATMELWWISASGRWLLGSLSFLRTQRRQRRPKAAAKAAASYGWRSEHDSNPMVHGEDGFRRSFGARGTAAGVELDLAEPMEVAAQEGGR</sequence>
<name>Q6Z0Y2_ORYSJ</name>
<feature type="region of interest" description="Disordered" evidence="1">
    <location>
        <begin position="1"/>
        <end position="38"/>
    </location>
</feature>
<dbReference type="Proteomes" id="UP000000763">
    <property type="component" value="Chromosome 2"/>
</dbReference>
<dbReference type="EMBL" id="AP005474">
    <property type="protein sequence ID" value="BAD10369.1"/>
    <property type="molecule type" value="Genomic_DNA"/>
</dbReference>
<organism evidence="3 4">
    <name type="scientific">Oryza sativa subsp. japonica</name>
    <name type="common">Rice</name>
    <dbReference type="NCBI Taxonomy" id="39947"/>
    <lineage>
        <taxon>Eukaryota</taxon>
        <taxon>Viridiplantae</taxon>
        <taxon>Streptophyta</taxon>
        <taxon>Embryophyta</taxon>
        <taxon>Tracheophyta</taxon>
        <taxon>Spermatophyta</taxon>
        <taxon>Magnoliopsida</taxon>
        <taxon>Liliopsida</taxon>
        <taxon>Poales</taxon>
        <taxon>Poaceae</taxon>
        <taxon>BOP clade</taxon>
        <taxon>Oryzoideae</taxon>
        <taxon>Oryzeae</taxon>
        <taxon>Oryzinae</taxon>
        <taxon>Oryza</taxon>
        <taxon>Oryza sativa</taxon>
    </lineage>
</organism>
<feature type="domain" description="DUF834" evidence="2">
    <location>
        <begin position="87"/>
        <end position="132"/>
    </location>
</feature>